<dbReference type="Pfam" id="PF13620">
    <property type="entry name" value="CarboxypepD_reg"/>
    <property type="match status" value="1"/>
</dbReference>
<feature type="non-terminal residue" evidence="1">
    <location>
        <position position="128"/>
    </location>
</feature>
<dbReference type="SUPFAM" id="SSF49464">
    <property type="entry name" value="Carboxypeptidase regulatory domain-like"/>
    <property type="match status" value="1"/>
</dbReference>
<name>T1C6X2_9ZZZZ</name>
<comment type="caution">
    <text evidence="1">The sequence shown here is derived from an EMBL/GenBank/DDBJ whole genome shotgun (WGS) entry which is preliminary data.</text>
</comment>
<protein>
    <submittedName>
        <fullName evidence="1">TonB-dependent receptor</fullName>
    </submittedName>
</protein>
<evidence type="ECO:0000313" key="1">
    <source>
        <dbReference type="EMBL" id="EQD81191.1"/>
    </source>
</evidence>
<dbReference type="Gene3D" id="2.60.40.1120">
    <property type="entry name" value="Carboxypeptidase-like, regulatory domain"/>
    <property type="match status" value="1"/>
</dbReference>
<sequence>MTITNQNTNVQSSFVTNSTGDYTVPNLNPGPYTVSVVAPGFQTSTSSNVTLEVQQTLRQDFKLVVGSVATTVAVSASTQMLHTSDATVGQVIQGKLMEALPMNGRDFTNLMLTNIGTNITPGGSGPDW</sequence>
<accession>T1C6X2</accession>
<reference evidence="1" key="2">
    <citation type="journal article" date="2014" name="ISME J.">
        <title>Microbial stratification in low pH oxic and suboxic macroscopic growths along an acid mine drainage.</title>
        <authorList>
            <person name="Mendez-Garcia C."/>
            <person name="Mesa V."/>
            <person name="Sprenger R.R."/>
            <person name="Richter M."/>
            <person name="Diez M.S."/>
            <person name="Solano J."/>
            <person name="Bargiela R."/>
            <person name="Golyshina O.V."/>
            <person name="Manteca A."/>
            <person name="Ramos J.L."/>
            <person name="Gallego J.R."/>
            <person name="Llorente I."/>
            <person name="Martins Dos Santos V.A."/>
            <person name="Jensen O.N."/>
            <person name="Pelaez A.I."/>
            <person name="Sanchez J."/>
            <person name="Ferrer M."/>
        </authorList>
    </citation>
    <scope>NUCLEOTIDE SEQUENCE</scope>
</reference>
<dbReference type="EMBL" id="AUZX01000067">
    <property type="protein sequence ID" value="EQD81191.1"/>
    <property type="molecule type" value="Genomic_DNA"/>
</dbReference>
<proteinExistence type="predicted"/>
<organism evidence="1">
    <name type="scientific">mine drainage metagenome</name>
    <dbReference type="NCBI Taxonomy" id="410659"/>
    <lineage>
        <taxon>unclassified sequences</taxon>
        <taxon>metagenomes</taxon>
        <taxon>ecological metagenomes</taxon>
    </lineage>
</organism>
<dbReference type="InterPro" id="IPR008969">
    <property type="entry name" value="CarboxyPept-like_regulatory"/>
</dbReference>
<keyword evidence="1" id="KW-0675">Receptor</keyword>
<reference evidence="1" key="1">
    <citation type="submission" date="2013-08" db="EMBL/GenBank/DDBJ databases">
        <authorList>
            <person name="Mendez C."/>
            <person name="Richter M."/>
            <person name="Ferrer M."/>
            <person name="Sanchez J."/>
        </authorList>
    </citation>
    <scope>NUCLEOTIDE SEQUENCE</scope>
</reference>
<gene>
    <name evidence="1" type="ORF">B1A_00088</name>
</gene>
<dbReference type="AlphaFoldDB" id="T1C6X2"/>